<evidence type="ECO:0000313" key="2">
    <source>
        <dbReference type="EMBL" id="SFM90970.1"/>
    </source>
</evidence>
<reference evidence="3" key="1">
    <citation type="submission" date="2016-10" db="EMBL/GenBank/DDBJ databases">
        <authorList>
            <person name="Varghese N."/>
            <person name="Submissions S."/>
        </authorList>
    </citation>
    <scope>NUCLEOTIDE SEQUENCE [LARGE SCALE GENOMIC DNA]</scope>
    <source>
        <strain evidence="3">BL36</strain>
    </source>
</reference>
<dbReference type="RefSeq" id="WP_139234307.1">
    <property type="nucleotide sequence ID" value="NZ_FOTK01000074.1"/>
</dbReference>
<feature type="compositionally biased region" description="Basic and acidic residues" evidence="1">
    <location>
        <begin position="139"/>
        <end position="148"/>
    </location>
</feature>
<feature type="region of interest" description="Disordered" evidence="1">
    <location>
        <begin position="1"/>
        <end position="59"/>
    </location>
</feature>
<feature type="compositionally biased region" description="Basic and acidic residues" evidence="1">
    <location>
        <begin position="34"/>
        <end position="46"/>
    </location>
</feature>
<name>A0A1I4UQF0_9HYPH</name>
<feature type="region of interest" description="Disordered" evidence="1">
    <location>
        <begin position="132"/>
        <end position="184"/>
    </location>
</feature>
<dbReference type="EMBL" id="FOTK01000074">
    <property type="protein sequence ID" value="SFM90970.1"/>
    <property type="molecule type" value="Genomic_DNA"/>
</dbReference>
<dbReference type="AlphaFoldDB" id="A0A1I4UQF0"/>
<protein>
    <submittedName>
        <fullName evidence="2">Uncharacterized protein</fullName>
    </submittedName>
</protein>
<keyword evidence="3" id="KW-1185">Reference proteome</keyword>
<evidence type="ECO:0000256" key="1">
    <source>
        <dbReference type="SAM" id="MobiDB-lite"/>
    </source>
</evidence>
<organism evidence="2 3">
    <name type="scientific">Methylobacterium pseudosasicola</name>
    <dbReference type="NCBI Taxonomy" id="582667"/>
    <lineage>
        <taxon>Bacteria</taxon>
        <taxon>Pseudomonadati</taxon>
        <taxon>Pseudomonadota</taxon>
        <taxon>Alphaproteobacteria</taxon>
        <taxon>Hyphomicrobiales</taxon>
        <taxon>Methylobacteriaceae</taxon>
        <taxon>Methylobacterium</taxon>
    </lineage>
</organism>
<accession>A0A1I4UQF0</accession>
<proteinExistence type="predicted"/>
<sequence>MSDENQTPNPIPGRPGWTPPARKSRKGMSKRQKHSLDAHAETEAERRKNRLATGTPKRDDVGRAVLHAVLRVLDRHPDLAGPQEIRRYTIRLLGQALFNKEEADRVIADMIVRADHDFEEWIYGRTFRAWRDGGCQGPRPERTDDPKGKIQSIPRRPNGTLPWTNTTPRPPSSKRRSTSSDDLG</sequence>
<dbReference type="OrthoDB" id="8303433at2"/>
<dbReference type="Proteomes" id="UP000199048">
    <property type="component" value="Unassembled WGS sequence"/>
</dbReference>
<dbReference type="STRING" id="582667.SAMN05192568_107419"/>
<feature type="compositionally biased region" description="Basic residues" evidence="1">
    <location>
        <begin position="22"/>
        <end position="33"/>
    </location>
</feature>
<evidence type="ECO:0000313" key="3">
    <source>
        <dbReference type="Proteomes" id="UP000199048"/>
    </source>
</evidence>
<gene>
    <name evidence="2" type="ORF">SAMN05192568_107419</name>
</gene>